<gene>
    <name evidence="1" type="ORF">IPJ38_09390</name>
</gene>
<name>A0A935K2L8_9RHOO</name>
<proteinExistence type="predicted"/>
<comment type="caution">
    <text evidence="1">The sequence shown here is derived from an EMBL/GenBank/DDBJ whole genome shotgun (WGS) entry which is preliminary data.</text>
</comment>
<dbReference type="AlphaFoldDB" id="A0A935K2L8"/>
<evidence type="ECO:0000313" key="2">
    <source>
        <dbReference type="Proteomes" id="UP000739411"/>
    </source>
</evidence>
<organism evidence="1 2">
    <name type="scientific">Candidatus Dechloromonas phosphorivorans</name>
    <dbReference type="NCBI Taxonomy" id="2899244"/>
    <lineage>
        <taxon>Bacteria</taxon>
        <taxon>Pseudomonadati</taxon>
        <taxon>Pseudomonadota</taxon>
        <taxon>Betaproteobacteria</taxon>
        <taxon>Rhodocyclales</taxon>
        <taxon>Azonexaceae</taxon>
        <taxon>Dechloromonas</taxon>
    </lineage>
</organism>
<protein>
    <submittedName>
        <fullName evidence="1">Uncharacterized protein</fullName>
    </submittedName>
</protein>
<accession>A0A935K2L8</accession>
<evidence type="ECO:0000313" key="1">
    <source>
        <dbReference type="EMBL" id="MBK7415273.1"/>
    </source>
</evidence>
<sequence>MLAFFECLAPKALITLLSLPTTFLLGCFAAAFASRAAMIITGAFCCWLSACCQLQLWDVPDPQPEYLSELLKATSSQFRSVLALSMLLAPDD</sequence>
<reference evidence="1 2" key="1">
    <citation type="submission" date="2020-10" db="EMBL/GenBank/DDBJ databases">
        <title>Connecting structure to function with the recovery of over 1000 high-quality activated sludge metagenome-assembled genomes encoding full-length rRNA genes using long-read sequencing.</title>
        <authorList>
            <person name="Singleton C.M."/>
            <person name="Petriglieri F."/>
            <person name="Kristensen J.M."/>
            <person name="Kirkegaard R.H."/>
            <person name="Michaelsen T.Y."/>
            <person name="Andersen M.H."/>
            <person name="Karst S.M."/>
            <person name="Dueholm M.S."/>
            <person name="Nielsen P.H."/>
            <person name="Albertsen M."/>
        </authorList>
    </citation>
    <scope>NUCLEOTIDE SEQUENCE [LARGE SCALE GENOMIC DNA]</scope>
    <source>
        <strain evidence="1">EsbW_18-Q3-R4-48_BATAC.463</strain>
    </source>
</reference>
<dbReference type="Proteomes" id="UP000739411">
    <property type="component" value="Unassembled WGS sequence"/>
</dbReference>
<dbReference type="EMBL" id="JADJMS010000018">
    <property type="protein sequence ID" value="MBK7415273.1"/>
    <property type="molecule type" value="Genomic_DNA"/>
</dbReference>